<name>A0A0L6VQJ4_9BASI</name>
<proteinExistence type="predicted"/>
<keyword evidence="1" id="KW-1133">Transmembrane helix</keyword>
<gene>
    <name evidence="3" type="ORF">VP01_11g1</name>
</gene>
<dbReference type="AlphaFoldDB" id="A0A0L6VQJ4"/>
<reference evidence="3 4" key="1">
    <citation type="submission" date="2015-08" db="EMBL/GenBank/DDBJ databases">
        <title>Next Generation Sequencing and Analysis of the Genome of Puccinia sorghi L Schw, the Causal Agent of Maize Common Rust.</title>
        <authorList>
            <person name="Rochi L."/>
            <person name="Burguener G."/>
            <person name="Darino M."/>
            <person name="Turjanski A."/>
            <person name="Kreff E."/>
            <person name="Dieguez M.J."/>
            <person name="Sacco F."/>
        </authorList>
    </citation>
    <scope>NUCLEOTIDE SEQUENCE [LARGE SCALE GENOMIC DNA]</scope>
    <source>
        <strain evidence="3 4">RO10H11247</strain>
    </source>
</reference>
<organism evidence="3 4">
    <name type="scientific">Puccinia sorghi</name>
    <dbReference type="NCBI Taxonomy" id="27349"/>
    <lineage>
        <taxon>Eukaryota</taxon>
        <taxon>Fungi</taxon>
        <taxon>Dikarya</taxon>
        <taxon>Basidiomycota</taxon>
        <taxon>Pucciniomycotina</taxon>
        <taxon>Pucciniomycetes</taxon>
        <taxon>Pucciniales</taxon>
        <taxon>Pucciniaceae</taxon>
        <taxon>Puccinia</taxon>
    </lineage>
</organism>
<keyword evidence="4" id="KW-1185">Reference proteome</keyword>
<evidence type="ECO:0000313" key="3">
    <source>
        <dbReference type="EMBL" id="KNZ62978.1"/>
    </source>
</evidence>
<keyword evidence="1" id="KW-0472">Membrane</keyword>
<evidence type="ECO:0000256" key="1">
    <source>
        <dbReference type="SAM" id="Phobius"/>
    </source>
</evidence>
<feature type="transmembrane region" description="Helical" evidence="1">
    <location>
        <begin position="76"/>
        <end position="101"/>
    </location>
</feature>
<evidence type="ECO:0000256" key="2">
    <source>
        <dbReference type="SAM" id="SignalP"/>
    </source>
</evidence>
<evidence type="ECO:0000313" key="4">
    <source>
        <dbReference type="Proteomes" id="UP000037035"/>
    </source>
</evidence>
<sequence length="175" mass="19466">MQYYSNLMSVVVLAVLMAHMLVDRARGATKPLPIIEKLPPSAWICPPAQPQPFCSRTLRLLSDGKFRYGCQLHSLILLHILLFSSPAYSFFSFFFLLHIVLPANQLGALGAPDNRGVWDCDGRVFDGLKAQQGVCCSKKYTFVSAPKGNYTVIIWEDFSNKDGANCGFVFNKNSP</sequence>
<accession>A0A0L6VQJ4</accession>
<comment type="caution">
    <text evidence="3">The sequence shown here is derived from an EMBL/GenBank/DDBJ whole genome shotgun (WGS) entry which is preliminary data.</text>
</comment>
<protein>
    <submittedName>
        <fullName evidence="3">Uncharacterized protein</fullName>
    </submittedName>
</protein>
<keyword evidence="2" id="KW-0732">Signal</keyword>
<dbReference type="Proteomes" id="UP000037035">
    <property type="component" value="Unassembled WGS sequence"/>
</dbReference>
<feature type="chain" id="PRO_5005568223" evidence="2">
    <location>
        <begin position="28"/>
        <end position="175"/>
    </location>
</feature>
<keyword evidence="1" id="KW-0812">Transmembrane</keyword>
<feature type="signal peptide" evidence="2">
    <location>
        <begin position="1"/>
        <end position="27"/>
    </location>
</feature>
<dbReference type="VEuPathDB" id="FungiDB:VP01_11g1"/>
<dbReference type="EMBL" id="LAVV01002222">
    <property type="protein sequence ID" value="KNZ62978.1"/>
    <property type="molecule type" value="Genomic_DNA"/>
</dbReference>